<feature type="transmembrane region" description="Helical" evidence="14">
    <location>
        <begin position="33"/>
        <end position="56"/>
    </location>
</feature>
<evidence type="ECO:0000256" key="6">
    <source>
        <dbReference type="ARBA" id="ARBA00022538"/>
    </source>
</evidence>
<dbReference type="GO" id="GO:0046872">
    <property type="term" value="F:metal ion binding"/>
    <property type="evidence" value="ECO:0007669"/>
    <property type="project" value="UniProtKB-KW"/>
</dbReference>
<feature type="transmembrane region" description="Helical" evidence="14">
    <location>
        <begin position="301"/>
        <end position="319"/>
    </location>
</feature>
<feature type="transmembrane region" description="Helical" evidence="14">
    <location>
        <begin position="210"/>
        <end position="228"/>
    </location>
</feature>
<evidence type="ECO:0000256" key="7">
    <source>
        <dbReference type="ARBA" id="ARBA00022692"/>
    </source>
</evidence>
<keyword evidence="6 12" id="KW-0633">Potassium transport</keyword>
<dbReference type="PIRSF" id="PIRSF006247">
    <property type="entry name" value="TrkH"/>
    <property type="match status" value="1"/>
</dbReference>
<dbReference type="InterPro" id="IPR004772">
    <property type="entry name" value="TrkH"/>
</dbReference>
<feature type="binding site" evidence="13">
    <location>
        <position position="139"/>
    </location>
    <ligand>
        <name>K(+)</name>
        <dbReference type="ChEBI" id="CHEBI:29103"/>
    </ligand>
</feature>
<dbReference type="Pfam" id="PF02386">
    <property type="entry name" value="TrkH"/>
    <property type="match status" value="1"/>
</dbReference>
<evidence type="ECO:0000256" key="4">
    <source>
        <dbReference type="ARBA" id="ARBA00022475"/>
    </source>
</evidence>
<name>A4BGC5_9GAMM</name>
<evidence type="ECO:0000256" key="14">
    <source>
        <dbReference type="SAM" id="Phobius"/>
    </source>
</evidence>
<evidence type="ECO:0000313" key="15">
    <source>
        <dbReference type="EMBL" id="EAR08920.1"/>
    </source>
</evidence>
<evidence type="ECO:0000256" key="1">
    <source>
        <dbReference type="ARBA" id="ARBA00004429"/>
    </source>
</evidence>
<keyword evidence="11 12" id="KW-0472">Membrane</keyword>
<dbReference type="Proteomes" id="UP000005953">
    <property type="component" value="Unassembled WGS sequence"/>
</dbReference>
<dbReference type="GO" id="GO:0005886">
    <property type="term" value="C:plasma membrane"/>
    <property type="evidence" value="ECO:0007669"/>
    <property type="project" value="UniProtKB-SubCell"/>
</dbReference>
<evidence type="ECO:0000256" key="2">
    <source>
        <dbReference type="ARBA" id="ARBA00009137"/>
    </source>
</evidence>
<feature type="binding site" evidence="13">
    <location>
        <position position="248"/>
    </location>
    <ligand>
        <name>K(+)</name>
        <dbReference type="ChEBI" id="CHEBI:29103"/>
    </ligand>
</feature>
<evidence type="ECO:0000256" key="13">
    <source>
        <dbReference type="PIRSR" id="PIRSR006247-1"/>
    </source>
</evidence>
<feature type="binding site" evidence="13">
    <location>
        <position position="463"/>
    </location>
    <ligand>
        <name>K(+)</name>
        <dbReference type="ChEBI" id="CHEBI:29103"/>
    </ligand>
</feature>
<feature type="transmembrane region" description="Helical" evidence="14">
    <location>
        <begin position="68"/>
        <end position="88"/>
    </location>
</feature>
<keyword evidence="7 14" id="KW-0812">Transmembrane</keyword>
<dbReference type="STRING" id="314283.MED297_04602"/>
<comment type="subcellular location">
    <subcellularLocation>
        <location evidence="1 12">Cell inner membrane</location>
        <topology evidence="1 12">Multi-pass membrane protein</topology>
    </subcellularLocation>
</comment>
<feature type="transmembrane region" description="Helical" evidence="14">
    <location>
        <begin position="484"/>
        <end position="508"/>
    </location>
</feature>
<dbReference type="PANTHER" id="PTHR32024:SF2">
    <property type="entry name" value="TRK SYSTEM POTASSIUM UPTAKE PROTEIN TRKG-RELATED"/>
    <property type="match status" value="1"/>
</dbReference>
<evidence type="ECO:0000256" key="12">
    <source>
        <dbReference type="PIRNR" id="PIRNR006247"/>
    </source>
</evidence>
<keyword evidence="4 12" id="KW-1003">Cell membrane</keyword>
<keyword evidence="10 12" id="KW-0406">Ion transport</keyword>
<evidence type="ECO:0000256" key="10">
    <source>
        <dbReference type="ARBA" id="ARBA00023065"/>
    </source>
</evidence>
<evidence type="ECO:0000256" key="9">
    <source>
        <dbReference type="ARBA" id="ARBA00022989"/>
    </source>
</evidence>
<proteinExistence type="inferred from homology"/>
<dbReference type="AlphaFoldDB" id="A4BGC5"/>
<keyword evidence="16" id="KW-1185">Reference proteome</keyword>
<evidence type="ECO:0000256" key="5">
    <source>
        <dbReference type="ARBA" id="ARBA00022519"/>
    </source>
</evidence>
<sequence length="510" mass="56528">MAGTSTDAYDGQLFRSDNIQGSAMVLRFPQILLLTRLVAIPVGAVGGVLLLFGFLSVFEFHDHLELSFLEPGLAFSLLAMILSVPLLRYRSALKQRMAPLFALLAWVMVGLCAAIPITLVTGVSFSQAVFESFSALTTTGATVLSGLDDMSPTFLMYRQFLQWLGGLGVVVFVVAILPHLDAGGMKLLKAEVPGPSKDEKLISRTRKTAHALWGIYLLITIFCAIAYHLVGLSWFDAIAHSFSTVSTGGFSTHDASLGFYRSEWVYLVSDLFMLLGAINFALHFAFYRERRLRLFWENEETRTFLIIVLVLSLLVFLVLPHAQSFTVELKALNHAFFILISFITSTGFGAENFTQWPNAALFLLLIGSYLGGCAGSTAGGSKILRIVILFKLVRREIRRLVHPRGVFAVRYQGRPVQDSIVRNTLAFFFFMLLMNVILVGLMMIDGLDLWTAITAVTACINVLGPAFGTLANNFQPLDAFGLDVLTFAMVLGRLEYLTLLVLFIPQYWRR</sequence>
<keyword evidence="3 12" id="KW-0813">Transport</keyword>
<keyword evidence="13" id="KW-0479">Metal-binding</keyword>
<feature type="transmembrane region" description="Helical" evidence="14">
    <location>
        <begin position="331"/>
        <end position="350"/>
    </location>
</feature>
<accession>A4BGC5</accession>
<keyword evidence="9 14" id="KW-1133">Transmembrane helix</keyword>
<feature type="binding site" evidence="13">
    <location>
        <position position="346"/>
    </location>
    <ligand>
        <name>K(+)</name>
        <dbReference type="ChEBI" id="CHEBI:29103"/>
    </ligand>
</feature>
<evidence type="ECO:0000256" key="3">
    <source>
        <dbReference type="ARBA" id="ARBA00022448"/>
    </source>
</evidence>
<gene>
    <name evidence="15" type="ORF">MED297_04602</name>
</gene>
<feature type="transmembrane region" description="Helical" evidence="14">
    <location>
        <begin position="264"/>
        <end position="286"/>
    </location>
</feature>
<feature type="transmembrane region" description="Helical" evidence="14">
    <location>
        <begin position="100"/>
        <end position="125"/>
    </location>
</feature>
<feature type="transmembrane region" description="Helical" evidence="14">
    <location>
        <begin position="450"/>
        <end position="472"/>
    </location>
</feature>
<dbReference type="HOGENOM" id="CLU_030708_0_2_6"/>
<feature type="binding site" evidence="13">
    <location>
        <position position="138"/>
    </location>
    <ligand>
        <name>K(+)</name>
        <dbReference type="ChEBI" id="CHEBI:29103"/>
    </ligand>
</feature>
<evidence type="ECO:0000256" key="8">
    <source>
        <dbReference type="ARBA" id="ARBA00022958"/>
    </source>
</evidence>
<comment type="similarity">
    <text evidence="2 12">Belongs to the TrkH potassium transport family.</text>
</comment>
<protein>
    <recommendedName>
        <fullName evidence="12">Trk system potassium uptake protein</fullName>
    </recommendedName>
</protein>
<keyword evidence="5 12" id="KW-0997">Cell inner membrane</keyword>
<comment type="caution">
    <text evidence="15">The sequence shown here is derived from an EMBL/GenBank/DDBJ whole genome shotgun (WGS) entry which is preliminary data.</text>
</comment>
<feature type="transmembrane region" description="Helical" evidence="14">
    <location>
        <begin position="160"/>
        <end position="180"/>
    </location>
</feature>
<feature type="transmembrane region" description="Helical" evidence="14">
    <location>
        <begin position="362"/>
        <end position="390"/>
    </location>
</feature>
<organism evidence="15 16">
    <name type="scientific">Reinekea blandensis MED297</name>
    <dbReference type="NCBI Taxonomy" id="314283"/>
    <lineage>
        <taxon>Bacteria</taxon>
        <taxon>Pseudomonadati</taxon>
        <taxon>Pseudomonadota</taxon>
        <taxon>Gammaproteobacteria</taxon>
        <taxon>Oceanospirillales</taxon>
        <taxon>Saccharospirillaceae</taxon>
        <taxon>Reinekea</taxon>
    </lineage>
</organism>
<dbReference type="EMBL" id="AAOE01000015">
    <property type="protein sequence ID" value="EAR08920.1"/>
    <property type="molecule type" value="Genomic_DNA"/>
</dbReference>
<dbReference type="InterPro" id="IPR003445">
    <property type="entry name" value="Cat_transpt"/>
</dbReference>
<dbReference type="PANTHER" id="PTHR32024">
    <property type="entry name" value="TRK SYSTEM POTASSIUM UPTAKE PROTEIN TRKG-RELATED"/>
    <property type="match status" value="1"/>
</dbReference>
<keyword evidence="8 12" id="KW-0630">Potassium</keyword>
<dbReference type="GO" id="GO:0015379">
    <property type="term" value="F:potassium:chloride symporter activity"/>
    <property type="evidence" value="ECO:0007669"/>
    <property type="project" value="InterPro"/>
</dbReference>
<evidence type="ECO:0000313" key="16">
    <source>
        <dbReference type="Proteomes" id="UP000005953"/>
    </source>
</evidence>
<evidence type="ECO:0000256" key="11">
    <source>
        <dbReference type="ARBA" id="ARBA00023136"/>
    </source>
</evidence>
<feature type="transmembrane region" description="Helical" evidence="14">
    <location>
        <begin position="424"/>
        <end position="444"/>
    </location>
</feature>
<reference evidence="15 16" key="1">
    <citation type="submission" date="2006-02" db="EMBL/GenBank/DDBJ databases">
        <authorList>
            <person name="Pinhassi J."/>
            <person name="Pedros-Alio C."/>
            <person name="Ferriera S."/>
            <person name="Johnson J."/>
            <person name="Kravitz S."/>
            <person name="Halpern A."/>
            <person name="Remington K."/>
            <person name="Beeson K."/>
            <person name="Tran B."/>
            <person name="Rogers Y.-H."/>
            <person name="Friedman R."/>
            <person name="Venter J.C."/>
        </authorList>
    </citation>
    <scope>NUCLEOTIDE SEQUENCE [LARGE SCALE GENOMIC DNA]</scope>
    <source>
        <strain evidence="15 16">MED297</strain>
    </source>
</reference>